<feature type="region of interest" description="Disordered" evidence="3">
    <location>
        <begin position="1"/>
        <end position="26"/>
    </location>
</feature>
<dbReference type="GeneID" id="104592705"/>
<evidence type="ECO:0000256" key="1">
    <source>
        <dbReference type="ARBA" id="ARBA00022737"/>
    </source>
</evidence>
<dbReference type="GO" id="GO:0003723">
    <property type="term" value="F:RNA binding"/>
    <property type="evidence" value="ECO:0007669"/>
    <property type="project" value="InterPro"/>
</dbReference>
<dbReference type="PROSITE" id="PS51375">
    <property type="entry name" value="PPR"/>
    <property type="match status" value="5"/>
</dbReference>
<feature type="repeat" description="PPR" evidence="2">
    <location>
        <begin position="196"/>
        <end position="226"/>
    </location>
</feature>
<dbReference type="InParanoid" id="A0A1U7ZAC9"/>
<feature type="repeat" description="PPR" evidence="2">
    <location>
        <begin position="297"/>
        <end position="327"/>
    </location>
</feature>
<protein>
    <submittedName>
        <fullName evidence="5">Pentatricopeptide repeat-containing protein At3g26630, chloroplastic</fullName>
    </submittedName>
</protein>
<dbReference type="GO" id="GO:0009451">
    <property type="term" value="P:RNA modification"/>
    <property type="evidence" value="ECO:0007669"/>
    <property type="project" value="InterPro"/>
</dbReference>
<feature type="repeat" description="PPR" evidence="2">
    <location>
        <begin position="95"/>
        <end position="129"/>
    </location>
</feature>
<dbReference type="OMA" id="FFQNTLM"/>
<dbReference type="Pfam" id="PF01535">
    <property type="entry name" value="PPR"/>
    <property type="match status" value="2"/>
</dbReference>
<evidence type="ECO:0000313" key="4">
    <source>
        <dbReference type="Proteomes" id="UP000189703"/>
    </source>
</evidence>
<dbReference type="STRING" id="4432.A0A1U7ZAC9"/>
<dbReference type="Pfam" id="PF13041">
    <property type="entry name" value="PPR_2"/>
    <property type="match status" value="3"/>
</dbReference>
<keyword evidence="4" id="KW-1185">Reference proteome</keyword>
<accession>A0A1U7ZAC9</accession>
<gene>
    <name evidence="5" type="primary">LOC104592705</name>
</gene>
<dbReference type="Gene3D" id="1.25.40.10">
    <property type="entry name" value="Tetratricopeptide repeat domain"/>
    <property type="match status" value="4"/>
</dbReference>
<reference evidence="5" key="1">
    <citation type="submission" date="2025-08" db="UniProtKB">
        <authorList>
            <consortium name="RefSeq"/>
        </authorList>
    </citation>
    <scope>IDENTIFICATION</scope>
</reference>
<keyword evidence="1" id="KW-0677">Repeat</keyword>
<dbReference type="Proteomes" id="UP000189703">
    <property type="component" value="Unplaced"/>
</dbReference>
<feature type="repeat" description="PPR" evidence="2">
    <location>
        <begin position="227"/>
        <end position="261"/>
    </location>
</feature>
<dbReference type="FunCoup" id="A0A1U7ZAC9">
    <property type="interactions" value="624"/>
</dbReference>
<dbReference type="RefSeq" id="XP_010250460.1">
    <property type="nucleotide sequence ID" value="XM_010252158.2"/>
</dbReference>
<organism evidence="4 5">
    <name type="scientific">Nelumbo nucifera</name>
    <name type="common">Sacred lotus</name>
    <dbReference type="NCBI Taxonomy" id="4432"/>
    <lineage>
        <taxon>Eukaryota</taxon>
        <taxon>Viridiplantae</taxon>
        <taxon>Streptophyta</taxon>
        <taxon>Embryophyta</taxon>
        <taxon>Tracheophyta</taxon>
        <taxon>Spermatophyta</taxon>
        <taxon>Magnoliopsida</taxon>
        <taxon>Proteales</taxon>
        <taxon>Nelumbonaceae</taxon>
        <taxon>Nelumbo</taxon>
    </lineage>
</organism>
<sequence>MDCLSLSFSPDALPRTPSPSSNIRRPRTRTFDSREALSFLQRCTDFKQLKQIHSQILRTGLSHDQVLVANMLRLCSSYGQMGYASLLFYQLQSPTTFAWNLMIRGHTLNDNPREALLTYNLMMCRGVRPDKFTFPFVIRACIVSSAIDKGKEVHGVAFKLGFWGDAFVQNTVMDLYFKCGDLGFGCMVFDKMPVKNVVSWTTMVSGLVAHGELDAARGIFEVMQAKNVVSWTVMINGFARNRHPEEAFELFRRMQLENVRPNEFTLVSLLIACTELGSLRLGSWIHDFALKNGFELGVFLGTALIDMYSKCGSIDDAKKVFDKMQKKSLATWNSMITSLGVHGRGEEALDVFVEMERADVRPDAITFVGVLCACINMGNSDEGFRYFRYMSERYDIVPTIDHYGCMVELLNRAGMLDKAYELVHSTAMKLNVDL</sequence>
<name>A0A1U7ZAC9_NELNU</name>
<evidence type="ECO:0000313" key="5">
    <source>
        <dbReference type="RefSeq" id="XP_010250460.1"/>
    </source>
</evidence>
<dbReference type="PANTHER" id="PTHR47926:SF359">
    <property type="entry name" value="PENTACOTRIPEPTIDE-REPEAT REGION OF PRORP DOMAIN-CONTAINING PROTEIN"/>
    <property type="match status" value="1"/>
</dbReference>
<dbReference type="OrthoDB" id="185373at2759"/>
<dbReference type="FunFam" id="1.25.40.10:FF:000470">
    <property type="entry name" value="Pentatricopeptide repeat-containing protein At5g66520"/>
    <property type="match status" value="1"/>
</dbReference>
<dbReference type="PANTHER" id="PTHR47926">
    <property type="entry name" value="PENTATRICOPEPTIDE REPEAT-CONTAINING PROTEIN"/>
    <property type="match status" value="1"/>
</dbReference>
<feature type="repeat" description="PPR" evidence="2">
    <location>
        <begin position="328"/>
        <end position="362"/>
    </location>
</feature>
<dbReference type="KEGG" id="nnu:104592705"/>
<evidence type="ECO:0000256" key="2">
    <source>
        <dbReference type="PROSITE-ProRule" id="PRU00708"/>
    </source>
</evidence>
<dbReference type="AlphaFoldDB" id="A0A1U7ZAC9"/>
<dbReference type="NCBIfam" id="TIGR00756">
    <property type="entry name" value="PPR"/>
    <property type="match status" value="6"/>
</dbReference>
<dbReference type="InterPro" id="IPR002885">
    <property type="entry name" value="PPR_rpt"/>
</dbReference>
<dbReference type="FunFam" id="1.25.40.10:FF:000970">
    <property type="entry name" value="Pentatricopeptide repeat-containing protein At3g26630, chloroplastic"/>
    <property type="match status" value="1"/>
</dbReference>
<dbReference type="InterPro" id="IPR011990">
    <property type="entry name" value="TPR-like_helical_dom_sf"/>
</dbReference>
<evidence type="ECO:0000256" key="3">
    <source>
        <dbReference type="SAM" id="MobiDB-lite"/>
    </source>
</evidence>
<proteinExistence type="predicted"/>
<dbReference type="eggNOG" id="KOG4197">
    <property type="taxonomic scope" value="Eukaryota"/>
</dbReference>
<dbReference type="InterPro" id="IPR046960">
    <property type="entry name" value="PPR_At4g14850-like_plant"/>
</dbReference>